<proteinExistence type="predicted"/>
<dbReference type="AlphaFoldDB" id="A0A9D4MDN7"/>
<reference evidence="1" key="2">
    <citation type="submission" date="2020-11" db="EMBL/GenBank/DDBJ databases">
        <authorList>
            <person name="McCartney M.A."/>
            <person name="Auch B."/>
            <person name="Kono T."/>
            <person name="Mallez S."/>
            <person name="Becker A."/>
            <person name="Gohl D.M."/>
            <person name="Silverstein K.A.T."/>
            <person name="Koren S."/>
            <person name="Bechman K.B."/>
            <person name="Herman A."/>
            <person name="Abrahante J.E."/>
            <person name="Garbe J."/>
        </authorList>
    </citation>
    <scope>NUCLEOTIDE SEQUENCE</scope>
    <source>
        <strain evidence="1">Duluth1</strain>
        <tissue evidence="1">Whole animal</tissue>
    </source>
</reference>
<gene>
    <name evidence="1" type="ORF">DPMN_038731</name>
</gene>
<dbReference type="EMBL" id="JAIWYP010000002">
    <property type="protein sequence ID" value="KAH3875465.1"/>
    <property type="molecule type" value="Genomic_DNA"/>
</dbReference>
<reference evidence="1" key="1">
    <citation type="journal article" date="2019" name="bioRxiv">
        <title>The Genome of the Zebra Mussel, Dreissena polymorpha: A Resource for Invasive Species Research.</title>
        <authorList>
            <person name="McCartney M.A."/>
            <person name="Auch B."/>
            <person name="Kono T."/>
            <person name="Mallez S."/>
            <person name="Zhang Y."/>
            <person name="Obille A."/>
            <person name="Becker A."/>
            <person name="Abrahante J.E."/>
            <person name="Garbe J."/>
            <person name="Badalamenti J.P."/>
            <person name="Herman A."/>
            <person name="Mangelson H."/>
            <person name="Liachko I."/>
            <person name="Sullivan S."/>
            <person name="Sone E.D."/>
            <person name="Koren S."/>
            <person name="Silverstein K.A.T."/>
            <person name="Beckman K.B."/>
            <person name="Gohl D.M."/>
        </authorList>
    </citation>
    <scope>NUCLEOTIDE SEQUENCE</scope>
    <source>
        <strain evidence="1">Duluth1</strain>
        <tissue evidence="1">Whole animal</tissue>
    </source>
</reference>
<protein>
    <submittedName>
        <fullName evidence="1">Uncharacterized protein</fullName>
    </submittedName>
</protein>
<evidence type="ECO:0000313" key="2">
    <source>
        <dbReference type="Proteomes" id="UP000828390"/>
    </source>
</evidence>
<evidence type="ECO:0000313" key="1">
    <source>
        <dbReference type="EMBL" id="KAH3875465.1"/>
    </source>
</evidence>
<name>A0A9D4MDN7_DREPO</name>
<keyword evidence="2" id="KW-1185">Reference proteome</keyword>
<accession>A0A9D4MDN7</accession>
<dbReference type="Proteomes" id="UP000828390">
    <property type="component" value="Unassembled WGS sequence"/>
</dbReference>
<sequence length="50" mass="5790">MKIRGIADTNLIETSRESAEKVIKTLRENNIYYQSMADIDIAHRLPNKNN</sequence>
<organism evidence="1 2">
    <name type="scientific">Dreissena polymorpha</name>
    <name type="common">Zebra mussel</name>
    <name type="synonym">Mytilus polymorpha</name>
    <dbReference type="NCBI Taxonomy" id="45954"/>
    <lineage>
        <taxon>Eukaryota</taxon>
        <taxon>Metazoa</taxon>
        <taxon>Spiralia</taxon>
        <taxon>Lophotrochozoa</taxon>
        <taxon>Mollusca</taxon>
        <taxon>Bivalvia</taxon>
        <taxon>Autobranchia</taxon>
        <taxon>Heteroconchia</taxon>
        <taxon>Euheterodonta</taxon>
        <taxon>Imparidentia</taxon>
        <taxon>Neoheterodontei</taxon>
        <taxon>Myida</taxon>
        <taxon>Dreissenoidea</taxon>
        <taxon>Dreissenidae</taxon>
        <taxon>Dreissena</taxon>
    </lineage>
</organism>
<comment type="caution">
    <text evidence="1">The sequence shown here is derived from an EMBL/GenBank/DDBJ whole genome shotgun (WGS) entry which is preliminary data.</text>
</comment>